<proteinExistence type="predicted"/>
<sequence>MSIPVRRKANPLFGGTTLAAANNGIADWIRGSTSPLDQKGSTGWLARLYGGVQTNDDWARVNVPVDEIYVPDFHVANWSWYQTDTQTMGLGIVIWVHDPNDFDKRAEITQLGGHADLPKAAGWNAFAFSSATAGMFFYGENTTGTGLTAGTQYAWSSFIADALFKNWTIYRITLDWGWEASGTFNYVYVADIKLNGVAVPVSPGDFKVTSDGIPVVALSTTPTIDIGDVTLLAGTAAIGKLAANSGVDIGDTTINNAAGAAAVNIQDGGNTITVDGTVVVDTSALATSAKQLADGHNVAVTGSVTANAGTNLNTSALATSALQLAAGHTVTLAAGTANAGVVGHNKTGVADGVVTVTTPLTDVPLVGSSTPAKVVTVQAQTDNTGAIAVGGEGVVATIATGTGIILYAGDSITLEVDDLADVWIDAIVGGEGVRFTYLT</sequence>
<dbReference type="EMBL" id="MT141469">
    <property type="protein sequence ID" value="QJA62384.1"/>
    <property type="molecule type" value="Genomic_DNA"/>
</dbReference>
<gene>
    <name evidence="2" type="ORF">MM415A00550_0028</name>
    <name evidence="1" type="ORF">MM415B00794_0040</name>
</gene>
<protein>
    <submittedName>
        <fullName evidence="2">Uncharacterized protein</fullName>
    </submittedName>
</protein>
<evidence type="ECO:0000313" key="1">
    <source>
        <dbReference type="EMBL" id="QJA62384.1"/>
    </source>
</evidence>
<dbReference type="EMBL" id="MT142457">
    <property type="protein sequence ID" value="QJA81396.1"/>
    <property type="molecule type" value="Genomic_DNA"/>
</dbReference>
<accession>A0A6M3KHE9</accession>
<organism evidence="2">
    <name type="scientific">viral metagenome</name>
    <dbReference type="NCBI Taxonomy" id="1070528"/>
    <lineage>
        <taxon>unclassified sequences</taxon>
        <taxon>metagenomes</taxon>
        <taxon>organismal metagenomes</taxon>
    </lineage>
</organism>
<evidence type="ECO:0000313" key="2">
    <source>
        <dbReference type="EMBL" id="QJA81396.1"/>
    </source>
</evidence>
<reference evidence="2" key="1">
    <citation type="submission" date="2020-03" db="EMBL/GenBank/DDBJ databases">
        <title>The deep terrestrial virosphere.</title>
        <authorList>
            <person name="Holmfeldt K."/>
            <person name="Nilsson E."/>
            <person name="Simone D."/>
            <person name="Lopez-Fernandez M."/>
            <person name="Wu X."/>
            <person name="de Brujin I."/>
            <person name="Lundin D."/>
            <person name="Andersson A."/>
            <person name="Bertilsson S."/>
            <person name="Dopson M."/>
        </authorList>
    </citation>
    <scope>NUCLEOTIDE SEQUENCE</scope>
    <source>
        <strain evidence="2">MM415A00550</strain>
        <strain evidence="1">MM415B00794</strain>
    </source>
</reference>
<name>A0A6M3KHE9_9ZZZZ</name>
<dbReference type="AlphaFoldDB" id="A0A6M3KHE9"/>